<proteinExistence type="inferred from homology"/>
<dbReference type="Gene3D" id="3.40.50.2020">
    <property type="match status" value="1"/>
</dbReference>
<dbReference type="PANTHER" id="PTHR47505:SF1">
    <property type="entry name" value="DNA UTILIZATION PROTEIN YHGH"/>
    <property type="match status" value="1"/>
</dbReference>
<dbReference type="RefSeq" id="WP_170920544.1">
    <property type="nucleotide sequence ID" value="NZ_FWXF01000012.1"/>
</dbReference>
<evidence type="ECO:0000313" key="4">
    <source>
        <dbReference type="EMBL" id="SMC25169.1"/>
    </source>
</evidence>
<evidence type="ECO:0000259" key="2">
    <source>
        <dbReference type="Pfam" id="PF00156"/>
    </source>
</evidence>
<organism evidence="4 5">
    <name type="scientific">Desulfacinum hydrothermale DSM 13146</name>
    <dbReference type="NCBI Taxonomy" id="1121390"/>
    <lineage>
        <taxon>Bacteria</taxon>
        <taxon>Pseudomonadati</taxon>
        <taxon>Thermodesulfobacteriota</taxon>
        <taxon>Syntrophobacteria</taxon>
        <taxon>Syntrophobacterales</taxon>
        <taxon>Syntrophobacteraceae</taxon>
        <taxon>Desulfacinum</taxon>
    </lineage>
</organism>
<dbReference type="PANTHER" id="PTHR47505">
    <property type="entry name" value="DNA UTILIZATION PROTEIN YHGH"/>
    <property type="match status" value="1"/>
</dbReference>
<dbReference type="EMBL" id="FWXF01000012">
    <property type="protein sequence ID" value="SMC25169.1"/>
    <property type="molecule type" value="Genomic_DNA"/>
</dbReference>
<dbReference type="Pfam" id="PF18912">
    <property type="entry name" value="DZR_2"/>
    <property type="match status" value="1"/>
</dbReference>
<sequence>MERVRDLLRRLSDWILPPVCAACGAAGLDLPVSGWCCGCLDRVRLVGSPLCPLCGRPYPATEAMPDHRCGECLEGRFRFDRARSAAVYEEAVQKGILELKFHGSLHWAEALAALILRNPHTRDMLSAADFLVPVPLHPHRIRQRGFNQASVLAHRLARRTGHRVEKVLERRRKTMPQTRLSRRERLENVRGAFQVLNPHRVKGRKIVVIDDVFTTGTTLSECARALKTARAACVGVVTVARATPP</sequence>
<dbReference type="AlphaFoldDB" id="A0A1W1XMG0"/>
<evidence type="ECO:0000259" key="3">
    <source>
        <dbReference type="Pfam" id="PF18912"/>
    </source>
</evidence>
<dbReference type="InterPro" id="IPR051910">
    <property type="entry name" value="ComF/GntX_DNA_util-trans"/>
</dbReference>
<protein>
    <submittedName>
        <fullName evidence="4">ComF family protein</fullName>
    </submittedName>
</protein>
<feature type="domain" description="Phosphoribosyltransferase" evidence="2">
    <location>
        <begin position="149"/>
        <end position="241"/>
    </location>
</feature>
<dbReference type="InterPro" id="IPR000836">
    <property type="entry name" value="PRTase_dom"/>
</dbReference>
<feature type="domain" description="Double zinc ribbon" evidence="3">
    <location>
        <begin position="12"/>
        <end position="73"/>
    </location>
</feature>
<gene>
    <name evidence="4" type="ORF">SAMN02746041_02228</name>
</gene>
<dbReference type="STRING" id="1121390.SAMN02746041_02228"/>
<name>A0A1W1XMG0_9BACT</name>
<dbReference type="Proteomes" id="UP000192783">
    <property type="component" value="Unassembled WGS sequence"/>
</dbReference>
<accession>A0A1W1XMG0</accession>
<comment type="similarity">
    <text evidence="1">Belongs to the ComF/GntX family.</text>
</comment>
<reference evidence="4 5" key="1">
    <citation type="submission" date="2017-04" db="EMBL/GenBank/DDBJ databases">
        <authorList>
            <person name="Afonso C.L."/>
            <person name="Miller P.J."/>
            <person name="Scott M.A."/>
            <person name="Spackman E."/>
            <person name="Goraichik I."/>
            <person name="Dimitrov K.M."/>
            <person name="Suarez D.L."/>
            <person name="Swayne D.E."/>
        </authorList>
    </citation>
    <scope>NUCLEOTIDE SEQUENCE [LARGE SCALE GENOMIC DNA]</scope>
    <source>
        <strain evidence="4 5">DSM 13146</strain>
    </source>
</reference>
<dbReference type="InterPro" id="IPR029057">
    <property type="entry name" value="PRTase-like"/>
</dbReference>
<evidence type="ECO:0000256" key="1">
    <source>
        <dbReference type="ARBA" id="ARBA00008007"/>
    </source>
</evidence>
<dbReference type="Pfam" id="PF00156">
    <property type="entry name" value="Pribosyltran"/>
    <property type="match status" value="1"/>
</dbReference>
<evidence type="ECO:0000313" key="5">
    <source>
        <dbReference type="Proteomes" id="UP000192783"/>
    </source>
</evidence>
<dbReference type="InterPro" id="IPR044005">
    <property type="entry name" value="DZR_2"/>
</dbReference>
<dbReference type="SUPFAM" id="SSF53271">
    <property type="entry name" value="PRTase-like"/>
    <property type="match status" value="1"/>
</dbReference>
<keyword evidence="5" id="KW-1185">Reference proteome</keyword>
<dbReference type="CDD" id="cd06223">
    <property type="entry name" value="PRTases_typeI"/>
    <property type="match status" value="1"/>
</dbReference>